<dbReference type="Pfam" id="PF08239">
    <property type="entry name" value="SH3_3"/>
    <property type="match status" value="1"/>
</dbReference>
<name>A0A1H9F5K7_9BURK</name>
<dbReference type="STRING" id="180197.SAMN02982919_00459"/>
<dbReference type="EMBL" id="FOGD01000001">
    <property type="protein sequence ID" value="SEQ33165.1"/>
    <property type="molecule type" value="Genomic_DNA"/>
</dbReference>
<keyword evidence="3" id="KW-1185">Reference proteome</keyword>
<dbReference type="RefSeq" id="WP_091452097.1">
    <property type="nucleotide sequence ID" value="NZ_FOGD01000001.1"/>
</dbReference>
<evidence type="ECO:0000313" key="2">
    <source>
        <dbReference type="EMBL" id="SEQ33165.1"/>
    </source>
</evidence>
<evidence type="ECO:0000259" key="1">
    <source>
        <dbReference type="Pfam" id="PF08239"/>
    </source>
</evidence>
<reference evidence="2 3" key="1">
    <citation type="submission" date="2016-10" db="EMBL/GenBank/DDBJ databases">
        <authorList>
            <person name="de Groot N.N."/>
        </authorList>
    </citation>
    <scope>NUCLEOTIDE SEQUENCE [LARGE SCALE GENOMIC DNA]</scope>
    <source>
        <strain evidence="2 3">ATCC 35958</strain>
    </source>
</reference>
<sequence length="342" mass="38715">MNITHFTFADMLKKTELQQLQEKIERQLDPFRQIEAMQRLMQRHSPEYLSKDLAGQVASYQKAQEMLEGSMTHKRIEESILAAQGERMMEKLFPKSVLSSFSLGNDAVLRAAGLIENPILQATKMELAGRFTTQYEQLLGSASTLRTIEDVQKSLDRLWPALSDMNLGRFEFSEEDEQEARQVAESTTLIAAQQASMRDALEYIVSTIQAEKNPTVQKRLYQIFVWLMLTLLGGAIQTVMGYHAPSVLGGSPQAAKKEIQESARVAVPSVVLLEEYRYVSAKTLVVRQNPRARSPEVGHLPFGRTVKLLKKEGDFSLIAWTNRESGTEIHGWVFSRYLGKFN</sequence>
<evidence type="ECO:0000313" key="3">
    <source>
        <dbReference type="Proteomes" id="UP000199766"/>
    </source>
</evidence>
<dbReference type="AlphaFoldDB" id="A0A1H9F5K7"/>
<gene>
    <name evidence="2" type="ORF">SAMN02982919_00459</name>
</gene>
<dbReference type="Proteomes" id="UP000199766">
    <property type="component" value="Unassembled WGS sequence"/>
</dbReference>
<dbReference type="InterPro" id="IPR003646">
    <property type="entry name" value="SH3-like_bac-type"/>
</dbReference>
<accession>A0A1H9F5K7</accession>
<dbReference type="OrthoDB" id="9052098at2"/>
<feature type="domain" description="SH3b" evidence="1">
    <location>
        <begin position="283"/>
        <end position="338"/>
    </location>
</feature>
<proteinExistence type="predicted"/>
<protein>
    <submittedName>
        <fullName evidence="2">SH3 domain-containing protein</fullName>
    </submittedName>
</protein>
<organism evidence="2 3">
    <name type="scientific">Giesbergeria anulus</name>
    <dbReference type="NCBI Taxonomy" id="180197"/>
    <lineage>
        <taxon>Bacteria</taxon>
        <taxon>Pseudomonadati</taxon>
        <taxon>Pseudomonadota</taxon>
        <taxon>Betaproteobacteria</taxon>
        <taxon>Burkholderiales</taxon>
        <taxon>Comamonadaceae</taxon>
        <taxon>Giesbergeria</taxon>
    </lineage>
</organism>
<dbReference type="Gene3D" id="2.30.30.40">
    <property type="entry name" value="SH3 Domains"/>
    <property type="match status" value="1"/>
</dbReference>